<dbReference type="Proteomes" id="UP000024635">
    <property type="component" value="Unassembled WGS sequence"/>
</dbReference>
<reference evidence="2" key="1">
    <citation type="journal article" date="2015" name="Nat. Genet.">
        <title>The genome and transcriptome of the zoonotic hookworm Ancylostoma ceylanicum identify infection-specific gene families.</title>
        <authorList>
            <person name="Schwarz E.M."/>
            <person name="Hu Y."/>
            <person name="Antoshechkin I."/>
            <person name="Miller M.M."/>
            <person name="Sternberg P.W."/>
            <person name="Aroian R.V."/>
        </authorList>
    </citation>
    <scope>NUCLEOTIDE SEQUENCE</scope>
    <source>
        <strain evidence="2">HY135</strain>
    </source>
</reference>
<name>A0A016WGE1_9BILA</name>
<dbReference type="AlphaFoldDB" id="A0A016WGE1"/>
<comment type="caution">
    <text evidence="1">The sequence shown here is derived from an EMBL/GenBank/DDBJ whole genome shotgun (WGS) entry which is preliminary data.</text>
</comment>
<evidence type="ECO:0000313" key="1">
    <source>
        <dbReference type="EMBL" id="EYC38038.1"/>
    </source>
</evidence>
<evidence type="ECO:0000313" key="2">
    <source>
        <dbReference type="Proteomes" id="UP000024635"/>
    </source>
</evidence>
<proteinExistence type="predicted"/>
<gene>
    <name evidence="1" type="primary">Acey_s0748.g2030</name>
    <name evidence="1" type="ORF">Y032_0748g2030</name>
</gene>
<sequence>MYSCTYHGSSELQCLHTDDIDNVRICVAVNTHAVNHLRRKSLSSVKRRFGSVTLDSNSMPRFEEQEA</sequence>
<accession>A0A016WGE1</accession>
<organism evidence="1 2">
    <name type="scientific">Ancylostoma ceylanicum</name>
    <dbReference type="NCBI Taxonomy" id="53326"/>
    <lineage>
        <taxon>Eukaryota</taxon>
        <taxon>Metazoa</taxon>
        <taxon>Ecdysozoa</taxon>
        <taxon>Nematoda</taxon>
        <taxon>Chromadorea</taxon>
        <taxon>Rhabditida</taxon>
        <taxon>Rhabditina</taxon>
        <taxon>Rhabditomorpha</taxon>
        <taxon>Strongyloidea</taxon>
        <taxon>Ancylostomatidae</taxon>
        <taxon>Ancylostomatinae</taxon>
        <taxon>Ancylostoma</taxon>
    </lineage>
</organism>
<protein>
    <submittedName>
        <fullName evidence="1">Uncharacterized protein</fullName>
    </submittedName>
</protein>
<keyword evidence="2" id="KW-1185">Reference proteome</keyword>
<dbReference type="EMBL" id="JARK01000348">
    <property type="protein sequence ID" value="EYC38038.1"/>
    <property type="molecule type" value="Genomic_DNA"/>
</dbReference>